<feature type="transmembrane region" description="Helical" evidence="8">
    <location>
        <begin position="220"/>
        <end position="240"/>
    </location>
</feature>
<evidence type="ECO:0000313" key="9">
    <source>
        <dbReference type="EMBL" id="GAA4464622.1"/>
    </source>
</evidence>
<keyword evidence="4 8" id="KW-1003">Cell membrane</keyword>
<protein>
    <recommendedName>
        <fullName evidence="8">Probable membrane transporter protein</fullName>
    </recommendedName>
</protein>
<evidence type="ECO:0000313" key="10">
    <source>
        <dbReference type="Proteomes" id="UP001500067"/>
    </source>
</evidence>
<evidence type="ECO:0000256" key="1">
    <source>
        <dbReference type="ARBA" id="ARBA00004651"/>
    </source>
</evidence>
<sequence length="246" mass="26460">MEKYTTFLLLALVSEILGTVSGFGSSILFVPVASMFFDMRTVLGITAVFHVFSNISKITLFRKGIDRRIAVKLGIPAVLFVLLGAGLSTVLPLRQMELFMSVALILLSVYLLLNTKRTPGRTDTELYIGGAVSGFLAGLVGTGGAVRGLTLAAFGLSKDVFVATSALIDLGVDASRAVVYVGNGYFPIEYLILVPMLMLVAVVGSYLGKLVLQRTSERMFRYLVLGVIIGISVFQMVRYLTAQQGA</sequence>
<evidence type="ECO:0000256" key="7">
    <source>
        <dbReference type="ARBA" id="ARBA00023136"/>
    </source>
</evidence>
<feature type="transmembrane region" description="Helical" evidence="8">
    <location>
        <begin position="28"/>
        <end position="52"/>
    </location>
</feature>
<keyword evidence="3" id="KW-0813">Transport</keyword>
<evidence type="ECO:0000256" key="3">
    <source>
        <dbReference type="ARBA" id="ARBA00022448"/>
    </source>
</evidence>
<keyword evidence="6 8" id="KW-1133">Transmembrane helix</keyword>
<comment type="similarity">
    <text evidence="2 8">Belongs to the 4-toluene sulfonate uptake permease (TSUP) (TC 2.A.102) family.</text>
</comment>
<dbReference type="RefSeq" id="WP_345081072.1">
    <property type="nucleotide sequence ID" value="NZ_BAABFA010000010.1"/>
</dbReference>
<dbReference type="InterPro" id="IPR002781">
    <property type="entry name" value="TM_pro_TauE-like"/>
</dbReference>
<keyword evidence="7 8" id="KW-0472">Membrane</keyword>
<feature type="transmembrane region" description="Helical" evidence="8">
    <location>
        <begin position="98"/>
        <end position="114"/>
    </location>
</feature>
<accession>A0ABP8NEN4</accession>
<feature type="transmembrane region" description="Helical" evidence="8">
    <location>
        <begin position="126"/>
        <end position="146"/>
    </location>
</feature>
<comment type="caution">
    <text evidence="9">The sequence shown here is derived from an EMBL/GenBank/DDBJ whole genome shotgun (WGS) entry which is preliminary data.</text>
</comment>
<keyword evidence="10" id="KW-1185">Reference proteome</keyword>
<dbReference type="EMBL" id="BAABFA010000010">
    <property type="protein sequence ID" value="GAA4464622.1"/>
    <property type="molecule type" value="Genomic_DNA"/>
</dbReference>
<evidence type="ECO:0000256" key="5">
    <source>
        <dbReference type="ARBA" id="ARBA00022692"/>
    </source>
</evidence>
<dbReference type="Pfam" id="PF01925">
    <property type="entry name" value="TauE"/>
    <property type="match status" value="1"/>
</dbReference>
<dbReference type="PANTHER" id="PTHR30269">
    <property type="entry name" value="TRANSMEMBRANE PROTEIN YFCA"/>
    <property type="match status" value="1"/>
</dbReference>
<evidence type="ECO:0000256" key="8">
    <source>
        <dbReference type="RuleBase" id="RU363041"/>
    </source>
</evidence>
<evidence type="ECO:0000256" key="2">
    <source>
        <dbReference type="ARBA" id="ARBA00009142"/>
    </source>
</evidence>
<feature type="transmembrane region" description="Helical" evidence="8">
    <location>
        <begin position="73"/>
        <end position="92"/>
    </location>
</feature>
<dbReference type="PANTHER" id="PTHR30269:SF38">
    <property type="entry name" value="SULFITE EXPORTER TAUE_SAFE"/>
    <property type="match status" value="1"/>
</dbReference>
<feature type="transmembrane region" description="Helical" evidence="8">
    <location>
        <begin position="190"/>
        <end position="208"/>
    </location>
</feature>
<organism evidence="9 10">
    <name type="scientific">Nemorincola caseinilytica</name>
    <dbReference type="NCBI Taxonomy" id="2054315"/>
    <lineage>
        <taxon>Bacteria</taxon>
        <taxon>Pseudomonadati</taxon>
        <taxon>Bacteroidota</taxon>
        <taxon>Chitinophagia</taxon>
        <taxon>Chitinophagales</taxon>
        <taxon>Chitinophagaceae</taxon>
        <taxon>Nemorincola</taxon>
    </lineage>
</organism>
<gene>
    <name evidence="9" type="ORF">GCM10023093_15360</name>
</gene>
<keyword evidence="5 8" id="KW-0812">Transmembrane</keyword>
<evidence type="ECO:0000256" key="4">
    <source>
        <dbReference type="ARBA" id="ARBA00022475"/>
    </source>
</evidence>
<proteinExistence type="inferred from homology"/>
<dbReference type="InterPro" id="IPR052017">
    <property type="entry name" value="TSUP"/>
</dbReference>
<dbReference type="Proteomes" id="UP001500067">
    <property type="component" value="Unassembled WGS sequence"/>
</dbReference>
<reference evidence="10" key="1">
    <citation type="journal article" date="2019" name="Int. J. Syst. Evol. Microbiol.">
        <title>The Global Catalogue of Microorganisms (GCM) 10K type strain sequencing project: providing services to taxonomists for standard genome sequencing and annotation.</title>
        <authorList>
            <consortium name="The Broad Institute Genomics Platform"/>
            <consortium name="The Broad Institute Genome Sequencing Center for Infectious Disease"/>
            <person name="Wu L."/>
            <person name="Ma J."/>
        </authorList>
    </citation>
    <scope>NUCLEOTIDE SEQUENCE [LARGE SCALE GENOMIC DNA]</scope>
    <source>
        <strain evidence="10">JCM 32105</strain>
    </source>
</reference>
<name>A0ABP8NEN4_9BACT</name>
<evidence type="ECO:0000256" key="6">
    <source>
        <dbReference type="ARBA" id="ARBA00022989"/>
    </source>
</evidence>
<comment type="subcellular location">
    <subcellularLocation>
        <location evidence="1 8">Cell membrane</location>
        <topology evidence="1 8">Multi-pass membrane protein</topology>
    </subcellularLocation>
</comment>